<organism evidence="2 3">
    <name type="scientific">Vibrio phage phi 3</name>
    <dbReference type="NCBI Taxonomy" id="1589298"/>
    <lineage>
        <taxon>Viruses</taxon>
        <taxon>Duplodnaviria</taxon>
        <taxon>Heunggongvirae</taxon>
        <taxon>Uroviricota</taxon>
        <taxon>Caudoviricetes</taxon>
        <taxon>Demerecviridae</taxon>
        <taxon>Ermolyevavirinae</taxon>
        <taxon>Jesfedecavirus</taxon>
        <taxon>Jesfedecavirus phi3</taxon>
    </lineage>
</organism>
<dbReference type="Proteomes" id="UP000031804">
    <property type="component" value="Segment"/>
</dbReference>
<dbReference type="RefSeq" id="YP_009207502.1">
    <property type="nucleotide sequence ID" value="NC_028895.1"/>
</dbReference>
<gene>
    <name evidence="2" type="ORF">SBVP3_0037</name>
</gene>
<reference evidence="2 3" key="1">
    <citation type="submission" date="2014-12" db="EMBL/GenBank/DDBJ databases">
        <title>Complete genome sequences of three Vibrio cholerae specific bacteriophages.</title>
        <authorList>
            <person name="Bhandare S.G."/>
            <person name="Warry A."/>
            <person name="Emes R.D."/>
            <person name="Hooton S.P.T."/>
            <person name="Barrow P.A."/>
            <person name="Atterbury R.J."/>
        </authorList>
    </citation>
    <scope>NUCLEOTIDE SEQUENCE [LARGE SCALE GENOMIC DNA]</scope>
</reference>
<evidence type="ECO:0000313" key="2">
    <source>
        <dbReference type="EMBL" id="AJF40805.1"/>
    </source>
</evidence>
<dbReference type="KEGG" id="vg:26634015"/>
<feature type="region of interest" description="Disordered" evidence="1">
    <location>
        <begin position="145"/>
        <end position="169"/>
    </location>
</feature>
<evidence type="ECO:0000313" key="3">
    <source>
        <dbReference type="Proteomes" id="UP000031804"/>
    </source>
</evidence>
<dbReference type="OrthoDB" id="30911at10239"/>
<dbReference type="GeneID" id="26634015"/>
<dbReference type="EMBL" id="KP280063">
    <property type="protein sequence ID" value="AJF40805.1"/>
    <property type="molecule type" value="Genomic_DNA"/>
</dbReference>
<protein>
    <submittedName>
        <fullName evidence="2">Uncharacterized protein</fullName>
    </submittedName>
</protein>
<proteinExistence type="predicted"/>
<accession>A0A0B5HE56</accession>
<evidence type="ECO:0000256" key="1">
    <source>
        <dbReference type="SAM" id="MobiDB-lite"/>
    </source>
</evidence>
<keyword evidence="3" id="KW-1185">Reference proteome</keyword>
<sequence>MEKIAASITAPTNLWTDSDFYRWAKTAPSKHGFSYPQRFDYWAGFTNTSSRGKVLFMHIDEEEDPVLCIPTSRDGNRATVVSLVDMKSYAVSIYNLMPVFPNSLTTDGMLRAYNELVHLINTTKEPISKSAEEVDYFAQNITKVSKPEQPLTGSPIKQTTEETEEMKNQ</sequence>
<name>A0A0B5HE56_9CAUD</name>